<dbReference type="Gene3D" id="3.20.20.60">
    <property type="entry name" value="Phosphoenolpyruvate-binding domains"/>
    <property type="match status" value="1"/>
</dbReference>
<keyword evidence="14" id="KW-0460">Magnesium</keyword>
<evidence type="ECO:0000256" key="9">
    <source>
        <dbReference type="ARBA" id="ARBA00022597"/>
    </source>
</evidence>
<dbReference type="RefSeq" id="WP_126551965.1">
    <property type="nucleotide sequence ID" value="NZ_BIFS01000001.1"/>
</dbReference>
<dbReference type="NCBIfam" id="TIGR01417">
    <property type="entry name" value="PTS_I_fam"/>
    <property type="match status" value="1"/>
</dbReference>
<dbReference type="GO" id="GO:0046872">
    <property type="term" value="F:metal ion binding"/>
    <property type="evidence" value="ECO:0007669"/>
    <property type="project" value="UniProtKB-KW"/>
</dbReference>
<dbReference type="InterPro" id="IPR036637">
    <property type="entry name" value="Phosphohistidine_dom_sf"/>
</dbReference>
<dbReference type="Gene3D" id="3.50.30.10">
    <property type="entry name" value="Phosphohistidine domain"/>
    <property type="match status" value="1"/>
</dbReference>
<evidence type="ECO:0000256" key="13">
    <source>
        <dbReference type="ARBA" id="ARBA00022777"/>
    </source>
</evidence>
<evidence type="ECO:0000256" key="8">
    <source>
        <dbReference type="ARBA" id="ARBA00022490"/>
    </source>
</evidence>
<evidence type="ECO:0000256" key="5">
    <source>
        <dbReference type="ARBA" id="ARBA00007837"/>
    </source>
</evidence>
<dbReference type="GO" id="GO:0009401">
    <property type="term" value="P:phosphoenolpyruvate-dependent sugar phosphotransferase system"/>
    <property type="evidence" value="ECO:0007669"/>
    <property type="project" value="UniProtKB-KW"/>
</dbReference>
<evidence type="ECO:0000256" key="1">
    <source>
        <dbReference type="ARBA" id="ARBA00000683"/>
    </source>
</evidence>
<keyword evidence="18" id="KW-1185">Reference proteome</keyword>
<dbReference type="Pfam" id="PF02896">
    <property type="entry name" value="PEP-utilizers_C"/>
    <property type="match status" value="1"/>
</dbReference>
<comment type="subcellular location">
    <subcellularLocation>
        <location evidence="4">Cytoplasm</location>
    </subcellularLocation>
</comment>
<evidence type="ECO:0000256" key="12">
    <source>
        <dbReference type="ARBA" id="ARBA00022723"/>
    </source>
</evidence>
<evidence type="ECO:0000259" key="15">
    <source>
        <dbReference type="Pfam" id="PF00391"/>
    </source>
</evidence>
<comment type="caution">
    <text evidence="17">The sequence shown here is derived from an EMBL/GenBank/DDBJ whole genome shotgun (WGS) entry which is preliminary data.</text>
</comment>
<dbReference type="GO" id="GO:0005737">
    <property type="term" value="C:cytoplasm"/>
    <property type="evidence" value="ECO:0007669"/>
    <property type="project" value="UniProtKB-SubCell"/>
</dbReference>
<dbReference type="Proteomes" id="UP000287188">
    <property type="component" value="Unassembled WGS sequence"/>
</dbReference>
<dbReference type="AlphaFoldDB" id="A0A402AMB5"/>
<evidence type="ECO:0000256" key="7">
    <source>
        <dbReference type="ARBA" id="ARBA00022448"/>
    </source>
</evidence>
<dbReference type="Pfam" id="PF00391">
    <property type="entry name" value="PEP-utilizers"/>
    <property type="match status" value="1"/>
</dbReference>
<dbReference type="OrthoDB" id="9765468at2"/>
<comment type="catalytic activity">
    <reaction evidence="1">
        <text>L-histidyl-[protein] + phosphoenolpyruvate = N(pros)-phospho-L-histidyl-[protein] + pyruvate</text>
        <dbReference type="Rhea" id="RHEA:23880"/>
        <dbReference type="Rhea" id="RHEA-COMP:9745"/>
        <dbReference type="Rhea" id="RHEA-COMP:9746"/>
        <dbReference type="ChEBI" id="CHEBI:15361"/>
        <dbReference type="ChEBI" id="CHEBI:29979"/>
        <dbReference type="ChEBI" id="CHEBI:58702"/>
        <dbReference type="ChEBI" id="CHEBI:64837"/>
        <dbReference type="EC" id="2.7.3.9"/>
    </reaction>
</comment>
<evidence type="ECO:0000256" key="11">
    <source>
        <dbReference type="ARBA" id="ARBA00022683"/>
    </source>
</evidence>
<keyword evidence="7" id="KW-0813">Transport</keyword>
<dbReference type="SUPFAM" id="SSF52009">
    <property type="entry name" value="Phosphohistidine domain"/>
    <property type="match status" value="1"/>
</dbReference>
<comment type="function">
    <text evidence="3">General (non sugar-specific) component of the phosphoenolpyruvate-dependent sugar phosphotransferase system (sugar PTS). This major carbohydrate active-transport system catalyzes the phosphorylation of incoming sugar substrates concomitantly with their translocation across the cell membrane. Enzyme I transfers the phosphoryl group from phosphoenolpyruvate (PEP) to the phosphoryl carrier protein (HPr).</text>
</comment>
<evidence type="ECO:0000256" key="6">
    <source>
        <dbReference type="ARBA" id="ARBA00012232"/>
    </source>
</evidence>
<dbReference type="SUPFAM" id="SSF51621">
    <property type="entry name" value="Phosphoenolpyruvate/pyruvate domain"/>
    <property type="match status" value="1"/>
</dbReference>
<keyword evidence="8" id="KW-0963">Cytoplasm</keyword>
<dbReference type="PANTHER" id="PTHR46244">
    <property type="entry name" value="PHOSPHOENOLPYRUVATE-PROTEIN PHOSPHOTRANSFERASE"/>
    <property type="match status" value="1"/>
</dbReference>
<reference evidence="18" key="1">
    <citation type="submission" date="2018-12" db="EMBL/GenBank/DDBJ databases">
        <title>Tengunoibacter tsumagoiensis gen. nov., sp. nov., Dictyobacter kobayashii sp. nov., D. alpinus sp. nov., and D. joshuensis sp. nov. and description of Dictyobacteraceae fam. nov. within the order Ktedonobacterales isolated from Tengu-no-mugimeshi.</title>
        <authorList>
            <person name="Wang C.M."/>
            <person name="Zheng Y."/>
            <person name="Sakai Y."/>
            <person name="Toyoda A."/>
            <person name="Minakuchi Y."/>
            <person name="Abe K."/>
            <person name="Yokota A."/>
            <person name="Yabe S."/>
        </authorList>
    </citation>
    <scope>NUCLEOTIDE SEQUENCE [LARGE SCALE GENOMIC DNA]</scope>
    <source>
        <strain evidence="18">Uno11</strain>
    </source>
</reference>
<name>A0A402AMB5_9CHLR</name>
<dbReference type="PANTHER" id="PTHR46244:SF3">
    <property type="entry name" value="PHOSPHOENOLPYRUVATE-PROTEIN PHOSPHOTRANSFERASE"/>
    <property type="match status" value="1"/>
</dbReference>
<dbReference type="InterPro" id="IPR008279">
    <property type="entry name" value="PEP-util_enz_mobile_dom"/>
</dbReference>
<evidence type="ECO:0000256" key="2">
    <source>
        <dbReference type="ARBA" id="ARBA00001946"/>
    </source>
</evidence>
<gene>
    <name evidence="17" type="ORF">KDK_40630</name>
</gene>
<dbReference type="InterPro" id="IPR015813">
    <property type="entry name" value="Pyrv/PenolPyrv_kinase-like_dom"/>
</dbReference>
<evidence type="ECO:0000313" key="18">
    <source>
        <dbReference type="Proteomes" id="UP000287188"/>
    </source>
</evidence>
<dbReference type="PRINTS" id="PR01736">
    <property type="entry name" value="PHPHTRNFRASE"/>
</dbReference>
<comment type="similarity">
    <text evidence="5">Belongs to the PEP-utilizing enzyme family.</text>
</comment>
<evidence type="ECO:0000256" key="3">
    <source>
        <dbReference type="ARBA" id="ARBA00002728"/>
    </source>
</evidence>
<dbReference type="InterPro" id="IPR006318">
    <property type="entry name" value="PTS_EI-like"/>
</dbReference>
<feature type="domain" description="PEP-utilising enzyme mobile" evidence="15">
    <location>
        <begin position="5"/>
        <end position="82"/>
    </location>
</feature>
<dbReference type="EC" id="2.7.3.9" evidence="6"/>
<evidence type="ECO:0000313" key="17">
    <source>
        <dbReference type="EMBL" id="GCE20263.1"/>
    </source>
</evidence>
<proteinExistence type="inferred from homology"/>
<evidence type="ECO:0000256" key="4">
    <source>
        <dbReference type="ARBA" id="ARBA00004496"/>
    </source>
</evidence>
<dbReference type="InterPro" id="IPR050499">
    <property type="entry name" value="PEP-utilizing_PTS_enzyme"/>
</dbReference>
<keyword evidence="12" id="KW-0479">Metal-binding</keyword>
<feature type="domain" description="PEP-utilising enzyme C-terminal" evidence="16">
    <location>
        <begin position="108"/>
        <end position="404"/>
    </location>
</feature>
<dbReference type="GO" id="GO:0008965">
    <property type="term" value="F:phosphoenolpyruvate-protein phosphotransferase activity"/>
    <property type="evidence" value="ECO:0007669"/>
    <property type="project" value="UniProtKB-EC"/>
</dbReference>
<dbReference type="InterPro" id="IPR040442">
    <property type="entry name" value="Pyrv_kinase-like_dom_sf"/>
</dbReference>
<keyword evidence="9" id="KW-0762">Sugar transport</keyword>
<evidence type="ECO:0000259" key="16">
    <source>
        <dbReference type="Pfam" id="PF02896"/>
    </source>
</evidence>
<keyword evidence="13" id="KW-0418">Kinase</keyword>
<dbReference type="GO" id="GO:0016301">
    <property type="term" value="F:kinase activity"/>
    <property type="evidence" value="ECO:0007669"/>
    <property type="project" value="UniProtKB-KW"/>
</dbReference>
<evidence type="ECO:0000256" key="14">
    <source>
        <dbReference type="ARBA" id="ARBA00022842"/>
    </source>
</evidence>
<keyword evidence="10" id="KW-0808">Transferase</keyword>
<dbReference type="InterPro" id="IPR023151">
    <property type="entry name" value="PEP_util_CS"/>
</dbReference>
<dbReference type="PROSITE" id="PS00742">
    <property type="entry name" value="PEP_ENZYMES_2"/>
    <property type="match status" value="1"/>
</dbReference>
<dbReference type="InterPro" id="IPR018274">
    <property type="entry name" value="PEP_util_AS"/>
</dbReference>
<dbReference type="EMBL" id="BIFS01000001">
    <property type="protein sequence ID" value="GCE20263.1"/>
    <property type="molecule type" value="Genomic_DNA"/>
</dbReference>
<organism evidence="17 18">
    <name type="scientific">Dictyobacter kobayashii</name>
    <dbReference type="NCBI Taxonomy" id="2014872"/>
    <lineage>
        <taxon>Bacteria</taxon>
        <taxon>Bacillati</taxon>
        <taxon>Chloroflexota</taxon>
        <taxon>Ktedonobacteria</taxon>
        <taxon>Ktedonobacterales</taxon>
        <taxon>Dictyobacteraceae</taxon>
        <taxon>Dictyobacter</taxon>
    </lineage>
</organism>
<sequence length="430" mass="46923">MRYLKEPVIVLARDLLPSDTAGLDPQFVLGLATEQGGPTSHTAILARQLGIPAIVGVHGLLEKIADFAGKEKATLVLDARNGEVLIEPDTTTIQHYQQAAVDYRQQQEQLQELRGLAATTPDGTTLEIAANIGRPRDAQPAVAAGAGGVGLFRTEFLFLDRETAPSEEEQVEAYSTVLQEFAGKTVIVRTLDIGGDKSVPYLSLPREDNPFLGVRGIRLCLAPPYQHIFRTQVRALLLAAQLNVASLWIMFPMICDLRELRQAKSFIAETEAQLLQEGKLTAPVLPGLRLGIMLETPASAWLIDQLAKEADFFSIGTNDLAQYTLASDRMNANLAELHRPFHPAVMRTIAHIIQTARKLQRWIGMCGEMAGNPRASAFLLGLGINELSMEAGSFNAVKQVIRNTTTAQARELVERVLAAESSAEIEEMLS</sequence>
<accession>A0A402AMB5</accession>
<comment type="cofactor">
    <cofactor evidence="2">
        <name>Mg(2+)</name>
        <dbReference type="ChEBI" id="CHEBI:18420"/>
    </cofactor>
</comment>
<evidence type="ECO:0000256" key="10">
    <source>
        <dbReference type="ARBA" id="ARBA00022679"/>
    </source>
</evidence>
<dbReference type="InterPro" id="IPR000121">
    <property type="entry name" value="PEP_util_C"/>
</dbReference>
<dbReference type="PROSITE" id="PS00370">
    <property type="entry name" value="PEP_ENZYMES_PHOS_SITE"/>
    <property type="match status" value="1"/>
</dbReference>
<keyword evidence="11" id="KW-0598">Phosphotransferase system</keyword>
<protein>
    <recommendedName>
        <fullName evidence="6">phosphoenolpyruvate--protein phosphotransferase</fullName>
        <ecNumber evidence="6">2.7.3.9</ecNumber>
    </recommendedName>
</protein>